<dbReference type="EMBL" id="BMHY01000003">
    <property type="protein sequence ID" value="GGG66247.1"/>
    <property type="molecule type" value="Genomic_DNA"/>
</dbReference>
<gene>
    <name evidence="5" type="ORF">GCM10010918_20850</name>
</gene>
<name>A0A917H3C1_9BACL</name>
<protein>
    <recommendedName>
        <fullName evidence="4">HTH araC/xylS-type domain-containing protein</fullName>
    </recommendedName>
</protein>
<dbReference type="PROSITE" id="PS01124">
    <property type="entry name" value="HTH_ARAC_FAMILY_2"/>
    <property type="match status" value="1"/>
</dbReference>
<dbReference type="Proteomes" id="UP000600247">
    <property type="component" value="Unassembled WGS sequence"/>
</dbReference>
<organism evidence="5 6">
    <name type="scientific">Paenibacillus radicis</name>
    <name type="common">ex Gao et al. 2016</name>
    <dbReference type="NCBI Taxonomy" id="1737354"/>
    <lineage>
        <taxon>Bacteria</taxon>
        <taxon>Bacillati</taxon>
        <taxon>Bacillota</taxon>
        <taxon>Bacilli</taxon>
        <taxon>Bacillales</taxon>
        <taxon>Paenibacillaceae</taxon>
        <taxon>Paenibacillus</taxon>
    </lineage>
</organism>
<reference evidence="5 6" key="1">
    <citation type="journal article" date="2014" name="Int. J. Syst. Evol. Microbiol.">
        <title>Complete genome sequence of Corynebacterium casei LMG S-19264T (=DSM 44701T), isolated from a smear-ripened cheese.</title>
        <authorList>
            <consortium name="US DOE Joint Genome Institute (JGI-PGF)"/>
            <person name="Walter F."/>
            <person name="Albersmeier A."/>
            <person name="Kalinowski J."/>
            <person name="Ruckert C."/>
        </authorList>
    </citation>
    <scope>NUCLEOTIDE SEQUENCE [LARGE SCALE GENOMIC DNA]</scope>
    <source>
        <strain evidence="5 6">CGMCC 1.15286</strain>
    </source>
</reference>
<dbReference type="InterPro" id="IPR037923">
    <property type="entry name" value="HTH-like"/>
</dbReference>
<accession>A0A917H3C1</accession>
<dbReference type="InterPro" id="IPR018060">
    <property type="entry name" value="HTH_AraC"/>
</dbReference>
<evidence type="ECO:0000256" key="2">
    <source>
        <dbReference type="ARBA" id="ARBA00023125"/>
    </source>
</evidence>
<dbReference type="AlphaFoldDB" id="A0A917H3C1"/>
<dbReference type="PROSITE" id="PS00041">
    <property type="entry name" value="HTH_ARAC_FAMILY_1"/>
    <property type="match status" value="1"/>
</dbReference>
<dbReference type="SUPFAM" id="SSF46689">
    <property type="entry name" value="Homeodomain-like"/>
    <property type="match status" value="2"/>
</dbReference>
<comment type="caution">
    <text evidence="5">The sequence shown here is derived from an EMBL/GenBank/DDBJ whole genome shotgun (WGS) entry which is preliminary data.</text>
</comment>
<dbReference type="PANTHER" id="PTHR43280">
    <property type="entry name" value="ARAC-FAMILY TRANSCRIPTIONAL REGULATOR"/>
    <property type="match status" value="1"/>
</dbReference>
<dbReference type="RefSeq" id="WP_188888943.1">
    <property type="nucleotide sequence ID" value="NZ_BMHY01000003.1"/>
</dbReference>
<dbReference type="SUPFAM" id="SSF51215">
    <property type="entry name" value="Regulatory protein AraC"/>
    <property type="match status" value="1"/>
</dbReference>
<dbReference type="Pfam" id="PF12833">
    <property type="entry name" value="HTH_18"/>
    <property type="match status" value="1"/>
</dbReference>
<keyword evidence="3" id="KW-0804">Transcription</keyword>
<dbReference type="InterPro" id="IPR018062">
    <property type="entry name" value="HTH_AraC-typ_CS"/>
</dbReference>
<dbReference type="InterPro" id="IPR020449">
    <property type="entry name" value="Tscrpt_reg_AraC-type_HTH"/>
</dbReference>
<keyword evidence="1" id="KW-0805">Transcription regulation</keyword>
<keyword evidence="6" id="KW-1185">Reference proteome</keyword>
<dbReference type="GO" id="GO:0043565">
    <property type="term" value="F:sequence-specific DNA binding"/>
    <property type="evidence" value="ECO:0007669"/>
    <property type="project" value="InterPro"/>
</dbReference>
<keyword evidence="2" id="KW-0238">DNA-binding</keyword>
<dbReference type="GO" id="GO:0003700">
    <property type="term" value="F:DNA-binding transcription factor activity"/>
    <property type="evidence" value="ECO:0007669"/>
    <property type="project" value="InterPro"/>
</dbReference>
<dbReference type="PANTHER" id="PTHR43280:SF30">
    <property type="entry name" value="MMSAB OPERON REGULATORY PROTEIN"/>
    <property type="match status" value="1"/>
</dbReference>
<evidence type="ECO:0000313" key="5">
    <source>
        <dbReference type="EMBL" id="GGG66247.1"/>
    </source>
</evidence>
<evidence type="ECO:0000256" key="3">
    <source>
        <dbReference type="ARBA" id="ARBA00023163"/>
    </source>
</evidence>
<dbReference type="InterPro" id="IPR009057">
    <property type="entry name" value="Homeodomain-like_sf"/>
</dbReference>
<evidence type="ECO:0000256" key="1">
    <source>
        <dbReference type="ARBA" id="ARBA00023015"/>
    </source>
</evidence>
<evidence type="ECO:0000313" key="6">
    <source>
        <dbReference type="Proteomes" id="UP000600247"/>
    </source>
</evidence>
<dbReference type="Gene3D" id="1.10.10.60">
    <property type="entry name" value="Homeodomain-like"/>
    <property type="match status" value="2"/>
</dbReference>
<proteinExistence type="predicted"/>
<feature type="domain" description="HTH araC/xylS-type" evidence="4">
    <location>
        <begin position="193"/>
        <end position="291"/>
    </location>
</feature>
<evidence type="ECO:0000259" key="4">
    <source>
        <dbReference type="PROSITE" id="PS01124"/>
    </source>
</evidence>
<dbReference type="PRINTS" id="PR00032">
    <property type="entry name" value="HTHARAC"/>
</dbReference>
<sequence length="295" mass="33871">MTLFQFTIPPLPHYMASGFTINAPGFKHPGRRRIEVFDLLVVTEGCLYIGEEEQRFNIEAGHSLILRPDAYHHGWQPCKVQTCYHWLHFQTTGGWSIHDSNYSEYEPADADPSAAAAARIFTTQTFIKQVPQFTKLLQPAKVTETIRQLTELDRHNHRSSVSWKQQLLFQELVEQLSASFEMHNSSPAALCAEQAATYLRQHYREAVTAKELGESINFHPVYIARCMQKVFGCSPIDYLTRFRIERAKLLLLQTDQPVARIAEEVGFSHPAYFASSFTKHEGISPRKYRQRFAHG</sequence>
<dbReference type="SMART" id="SM00342">
    <property type="entry name" value="HTH_ARAC"/>
    <property type="match status" value="1"/>
</dbReference>